<dbReference type="PROSITE" id="PS00108">
    <property type="entry name" value="PROTEIN_KINASE_ST"/>
    <property type="match status" value="1"/>
</dbReference>
<keyword evidence="7" id="KW-0067">ATP-binding</keyword>
<evidence type="ECO:0000256" key="1">
    <source>
        <dbReference type="ARBA" id="ARBA00012513"/>
    </source>
</evidence>
<dbReference type="PANTHER" id="PTHR43289:SF6">
    <property type="entry name" value="SERINE_THREONINE-PROTEIN KINASE NEKL-3"/>
    <property type="match status" value="1"/>
</dbReference>
<name>A0A261F2L9_9BIFI</name>
<feature type="domain" description="PASTA" evidence="13">
    <location>
        <begin position="699"/>
        <end position="773"/>
    </location>
</feature>
<feature type="compositionally biased region" description="Polar residues" evidence="10">
    <location>
        <begin position="541"/>
        <end position="558"/>
    </location>
</feature>
<keyword evidence="6 14" id="KW-0418">Kinase</keyword>
<evidence type="ECO:0000256" key="8">
    <source>
        <dbReference type="ARBA" id="ARBA00047899"/>
    </source>
</evidence>
<dbReference type="PANTHER" id="PTHR43289">
    <property type="entry name" value="MITOGEN-ACTIVATED PROTEIN KINASE KINASE KINASE 20-RELATED"/>
    <property type="match status" value="1"/>
</dbReference>
<organism evidence="14 15">
    <name type="scientific">Pseudoscardovia radai</name>
    <dbReference type="NCBI Taxonomy" id="987066"/>
    <lineage>
        <taxon>Bacteria</taxon>
        <taxon>Bacillati</taxon>
        <taxon>Actinomycetota</taxon>
        <taxon>Actinomycetes</taxon>
        <taxon>Bifidobacteriales</taxon>
        <taxon>Bifidobacteriaceae</taxon>
        <taxon>Pseudoscardovia</taxon>
    </lineage>
</organism>
<evidence type="ECO:0000256" key="7">
    <source>
        <dbReference type="ARBA" id="ARBA00022840"/>
    </source>
</evidence>
<dbReference type="GO" id="GO:0004674">
    <property type="term" value="F:protein serine/threonine kinase activity"/>
    <property type="evidence" value="ECO:0007669"/>
    <property type="project" value="UniProtKB-KW"/>
</dbReference>
<feature type="compositionally biased region" description="Low complexity" evidence="10">
    <location>
        <begin position="495"/>
        <end position="521"/>
    </location>
</feature>
<gene>
    <name evidence="14" type="ORF">PSRA_0122</name>
</gene>
<sequence>MTDMTPANNGPIGELIDGRYSVVRRIADGGMATVYEATDVRLGRTVALKMMHTQLAQGPHRDQFIRHFRREARSAARIANPHIVQVYDFGEWRGLDFLVMEYVDGSNLRYEMARQGRFSVERMLHVVGETLDGLAAAHREGVVHRDIKPENILLNRRGHVQITDFGLAKAASQATMATTGMLLGTASYLAPEMIERNLATKQGDLYSVGVMAWELICGVVPFESDNVMTVVFKHVHDDIPDLKTIYPDIPEKVSAFVRHLTMRAPEARPKDADAALEEYHALVQALTPGQLAWRAQQAPSPQAVGSTMSGLAGLVANPATDGAAARGMAINPTTGQVEDIAVATAATNETPAVPAPPASPADGAGRNGAAQAAADQAGAKSTDGAAEQMVDTARIPRTAGSRPAHMPTVHEQDDDTAQYDTPDTPANGAPTPTPSASDTPYDTPETAPADTPASGPSAPVPPRSVPAPPRRSTPSAPSPAAPLPDGIVADAFTFASDTAPDAPGAPSTSAPAPAPSHASSGVLPATEPGATTRLPNAAPLQRTTLFDTPSGTTAPQDSRTLVYAASSDAEAARDMPTEPIDRKAAKKHTGVKLAVTLLLTLLLLAGASAVWWFFSGPGSYNELPAASDVECAAGAQCTVEGAGWDSYRQTLDDLGIVYQVTERNDDTVAAGHIISTTPSTVGSHVSIRGGIVDVVVSRGPVMVTVPSDILDASSANGSDPVTALTNAGFTNVVHDGSNDQYSLTVPEGAAISVDPAPGTTVDHNTQVTVVLSRGPKPVTFPDVVGKTRQDVEKALSDDQLNVTWKEEYSDSVESGIVISASSSAGDTLHWGDSVTVTVSRGPEMATVPNVVGKSYDDAAATLSALGFQVQKKTTILGDWTDQVRQQSVSAGDTVRIRDTNGNPTVIELTVV</sequence>
<dbReference type="EMBL" id="MWWR01000002">
    <property type="protein sequence ID" value="OZG53315.1"/>
    <property type="molecule type" value="Genomic_DNA"/>
</dbReference>
<dbReference type="InterPro" id="IPR000719">
    <property type="entry name" value="Prot_kinase_dom"/>
</dbReference>
<evidence type="ECO:0000256" key="10">
    <source>
        <dbReference type="SAM" id="MobiDB-lite"/>
    </source>
</evidence>
<dbReference type="Pfam" id="PF00069">
    <property type="entry name" value="Pkinase"/>
    <property type="match status" value="1"/>
</dbReference>
<dbReference type="SUPFAM" id="SSF56112">
    <property type="entry name" value="Protein kinase-like (PK-like)"/>
    <property type="match status" value="1"/>
</dbReference>
<dbReference type="Gene3D" id="3.30.10.20">
    <property type="match status" value="4"/>
</dbReference>
<evidence type="ECO:0000256" key="5">
    <source>
        <dbReference type="ARBA" id="ARBA00022741"/>
    </source>
</evidence>
<dbReference type="GO" id="GO:0005524">
    <property type="term" value="F:ATP binding"/>
    <property type="evidence" value="ECO:0007669"/>
    <property type="project" value="UniProtKB-KW"/>
</dbReference>
<evidence type="ECO:0000256" key="6">
    <source>
        <dbReference type="ARBA" id="ARBA00022777"/>
    </source>
</evidence>
<comment type="catalytic activity">
    <reaction evidence="8">
        <text>L-threonyl-[protein] + ATP = O-phospho-L-threonyl-[protein] + ADP + H(+)</text>
        <dbReference type="Rhea" id="RHEA:46608"/>
        <dbReference type="Rhea" id="RHEA-COMP:11060"/>
        <dbReference type="Rhea" id="RHEA-COMP:11605"/>
        <dbReference type="ChEBI" id="CHEBI:15378"/>
        <dbReference type="ChEBI" id="CHEBI:30013"/>
        <dbReference type="ChEBI" id="CHEBI:30616"/>
        <dbReference type="ChEBI" id="CHEBI:61977"/>
        <dbReference type="ChEBI" id="CHEBI:456216"/>
        <dbReference type="EC" id="2.7.11.1"/>
    </reaction>
</comment>
<evidence type="ECO:0000256" key="2">
    <source>
        <dbReference type="ARBA" id="ARBA00022527"/>
    </source>
</evidence>
<dbReference type="AlphaFoldDB" id="A0A261F2L9"/>
<keyword evidence="2 14" id="KW-0723">Serine/threonine-protein kinase</keyword>
<dbReference type="CDD" id="cd14014">
    <property type="entry name" value="STKc_PknB_like"/>
    <property type="match status" value="1"/>
</dbReference>
<dbReference type="PROSITE" id="PS51178">
    <property type="entry name" value="PASTA"/>
    <property type="match status" value="3"/>
</dbReference>
<feature type="compositionally biased region" description="Pro residues" evidence="10">
    <location>
        <begin position="458"/>
        <end position="482"/>
    </location>
</feature>
<keyword evidence="11" id="KW-1133">Transmembrane helix</keyword>
<feature type="compositionally biased region" description="Low complexity" evidence="10">
    <location>
        <begin position="434"/>
        <end position="444"/>
    </location>
</feature>
<feature type="domain" description="PASTA" evidence="13">
    <location>
        <begin position="841"/>
        <end position="911"/>
    </location>
</feature>
<evidence type="ECO:0000313" key="14">
    <source>
        <dbReference type="EMBL" id="OZG53315.1"/>
    </source>
</evidence>
<dbReference type="EC" id="2.7.11.1" evidence="1"/>
<dbReference type="SMART" id="SM00220">
    <property type="entry name" value="S_TKc"/>
    <property type="match status" value="1"/>
</dbReference>
<dbReference type="Gene3D" id="3.30.200.20">
    <property type="entry name" value="Phosphorylase Kinase, domain 1"/>
    <property type="match status" value="1"/>
</dbReference>
<evidence type="ECO:0000256" key="4">
    <source>
        <dbReference type="ARBA" id="ARBA00022737"/>
    </source>
</evidence>
<dbReference type="SMART" id="SM00740">
    <property type="entry name" value="PASTA"/>
    <property type="match status" value="4"/>
</dbReference>
<dbReference type="PROSITE" id="PS50011">
    <property type="entry name" value="PROTEIN_KINASE_DOM"/>
    <property type="match status" value="1"/>
</dbReference>
<keyword evidence="5" id="KW-0547">Nucleotide-binding</keyword>
<comment type="catalytic activity">
    <reaction evidence="9">
        <text>L-seryl-[protein] + ATP = O-phospho-L-seryl-[protein] + ADP + H(+)</text>
        <dbReference type="Rhea" id="RHEA:17989"/>
        <dbReference type="Rhea" id="RHEA-COMP:9863"/>
        <dbReference type="Rhea" id="RHEA-COMP:11604"/>
        <dbReference type="ChEBI" id="CHEBI:15378"/>
        <dbReference type="ChEBI" id="CHEBI:29999"/>
        <dbReference type="ChEBI" id="CHEBI:30616"/>
        <dbReference type="ChEBI" id="CHEBI:83421"/>
        <dbReference type="ChEBI" id="CHEBI:456216"/>
        <dbReference type="EC" id="2.7.11.1"/>
    </reaction>
</comment>
<evidence type="ECO:0000313" key="15">
    <source>
        <dbReference type="Proteomes" id="UP000216725"/>
    </source>
</evidence>
<protein>
    <recommendedName>
        <fullName evidence="1">non-specific serine/threonine protein kinase</fullName>
        <ecNumber evidence="1">2.7.11.1</ecNumber>
    </recommendedName>
</protein>
<accession>A0A261F2L9</accession>
<proteinExistence type="predicted"/>
<evidence type="ECO:0000256" key="3">
    <source>
        <dbReference type="ARBA" id="ARBA00022679"/>
    </source>
</evidence>
<dbReference type="CDD" id="cd06577">
    <property type="entry name" value="PASTA_pknB"/>
    <property type="match status" value="4"/>
</dbReference>
<keyword evidence="11" id="KW-0812">Transmembrane</keyword>
<reference evidence="14 15" key="1">
    <citation type="journal article" date="2017" name="BMC Genomics">
        <title>Comparative genomic and phylogenomic analyses of the Bifidobacteriaceae family.</title>
        <authorList>
            <person name="Lugli G.A."/>
            <person name="Milani C."/>
            <person name="Turroni F."/>
            <person name="Duranti S."/>
            <person name="Mancabelli L."/>
            <person name="Mangifesta M."/>
            <person name="Ferrario C."/>
            <person name="Modesto M."/>
            <person name="Mattarelli P."/>
            <person name="Jiri K."/>
            <person name="van Sinderen D."/>
            <person name="Ventura M."/>
        </authorList>
    </citation>
    <scope>NUCLEOTIDE SEQUENCE [LARGE SCALE GENOMIC DNA]</scope>
    <source>
        <strain evidence="14 15">DSM 24742</strain>
    </source>
</reference>
<keyword evidence="15" id="KW-1185">Reference proteome</keyword>
<dbReference type="InterPro" id="IPR008271">
    <property type="entry name" value="Ser/Thr_kinase_AS"/>
</dbReference>
<feature type="region of interest" description="Disordered" evidence="10">
    <location>
        <begin position="350"/>
        <end position="558"/>
    </location>
</feature>
<comment type="caution">
    <text evidence="14">The sequence shown here is derived from an EMBL/GenBank/DDBJ whole genome shotgun (WGS) entry which is preliminary data.</text>
</comment>
<feature type="domain" description="Protein kinase" evidence="12">
    <location>
        <begin position="20"/>
        <end position="283"/>
    </location>
</feature>
<dbReference type="InterPro" id="IPR005543">
    <property type="entry name" value="PASTA_dom"/>
</dbReference>
<evidence type="ECO:0000256" key="11">
    <source>
        <dbReference type="SAM" id="Phobius"/>
    </source>
</evidence>
<dbReference type="Proteomes" id="UP000216725">
    <property type="component" value="Unassembled WGS sequence"/>
</dbReference>
<dbReference type="Gene3D" id="1.10.510.10">
    <property type="entry name" value="Transferase(Phosphotransferase) domain 1"/>
    <property type="match status" value="1"/>
</dbReference>
<feature type="compositionally biased region" description="Low complexity" evidence="10">
    <location>
        <begin position="360"/>
        <end position="379"/>
    </location>
</feature>
<dbReference type="Pfam" id="PF03793">
    <property type="entry name" value="PASTA"/>
    <property type="match status" value="3"/>
</dbReference>
<evidence type="ECO:0000259" key="13">
    <source>
        <dbReference type="PROSITE" id="PS51178"/>
    </source>
</evidence>
<keyword evidence="11" id="KW-0472">Membrane</keyword>
<keyword evidence="4" id="KW-0677">Repeat</keyword>
<dbReference type="InterPro" id="IPR011009">
    <property type="entry name" value="Kinase-like_dom_sf"/>
</dbReference>
<evidence type="ECO:0000256" key="9">
    <source>
        <dbReference type="ARBA" id="ARBA00048679"/>
    </source>
</evidence>
<feature type="transmembrane region" description="Helical" evidence="11">
    <location>
        <begin position="593"/>
        <end position="614"/>
    </location>
</feature>
<evidence type="ECO:0000259" key="12">
    <source>
        <dbReference type="PROSITE" id="PS50011"/>
    </source>
</evidence>
<feature type="domain" description="PASTA" evidence="13">
    <location>
        <begin position="774"/>
        <end position="840"/>
    </location>
</feature>
<keyword evidence="3" id="KW-0808">Transferase</keyword>